<dbReference type="InterPro" id="IPR017941">
    <property type="entry name" value="Rieske_2Fe-2S"/>
</dbReference>
<keyword evidence="2" id="KW-0479">Metal-binding</keyword>
<dbReference type="RefSeq" id="WP_202241967.1">
    <property type="nucleotide sequence ID" value="NZ_JAESIY010000001.1"/>
</dbReference>
<sequence length="145" mass="16423">MNRYFLFIAVFSFGLFSGCGEESYQDEMPYTGFPDVYMNLDLPQYNSLSFDGGFYLLDKGVRGIIVYRSSGSEFHAYEQNCPYHPYEACATVSVHNSGLYIFCPCCQSQFSFDSGNPIGGPSQYPLREYVTHLTLRSLTVTDEIL</sequence>
<evidence type="ECO:0000256" key="1">
    <source>
        <dbReference type="ARBA" id="ARBA00022714"/>
    </source>
</evidence>
<dbReference type="AlphaFoldDB" id="A0A937JWT5"/>
<dbReference type="PROSITE" id="PS51257">
    <property type="entry name" value="PROKAR_LIPOPROTEIN"/>
    <property type="match status" value="1"/>
</dbReference>
<name>A0A937JWT5_9BACT</name>
<keyword evidence="1" id="KW-0001">2Fe-2S</keyword>
<reference evidence="6" key="1">
    <citation type="submission" date="2021-01" db="EMBL/GenBank/DDBJ databases">
        <title>Fulvivirga kasyanovii gen. nov., sp nov., a novel member of the phylum Bacteroidetes isolated from seawater in a mussel farm.</title>
        <authorList>
            <person name="Zhao L.-H."/>
            <person name="Wang Z.-J."/>
        </authorList>
    </citation>
    <scope>NUCLEOTIDE SEQUENCE</scope>
    <source>
        <strain evidence="6">2943</strain>
    </source>
</reference>
<evidence type="ECO:0000256" key="4">
    <source>
        <dbReference type="ARBA" id="ARBA00023014"/>
    </source>
</evidence>
<comment type="caution">
    <text evidence="6">The sequence shown here is derived from an EMBL/GenBank/DDBJ whole genome shotgun (WGS) entry which is preliminary data.</text>
</comment>
<dbReference type="GO" id="GO:0046872">
    <property type="term" value="F:metal ion binding"/>
    <property type="evidence" value="ECO:0007669"/>
    <property type="project" value="UniProtKB-KW"/>
</dbReference>
<dbReference type="Pfam" id="PF00355">
    <property type="entry name" value="Rieske"/>
    <property type="match status" value="1"/>
</dbReference>
<proteinExistence type="predicted"/>
<feature type="domain" description="Rieske" evidence="5">
    <location>
        <begin position="41"/>
        <end position="140"/>
    </location>
</feature>
<evidence type="ECO:0000259" key="5">
    <source>
        <dbReference type="PROSITE" id="PS51296"/>
    </source>
</evidence>
<keyword evidence="3" id="KW-0408">Iron</keyword>
<dbReference type="Proteomes" id="UP000659388">
    <property type="component" value="Unassembled WGS sequence"/>
</dbReference>
<dbReference type="InterPro" id="IPR036922">
    <property type="entry name" value="Rieske_2Fe-2S_sf"/>
</dbReference>
<dbReference type="PROSITE" id="PS51296">
    <property type="entry name" value="RIESKE"/>
    <property type="match status" value="1"/>
</dbReference>
<gene>
    <name evidence="6" type="ORF">JL102_01800</name>
</gene>
<keyword evidence="4" id="KW-0411">Iron-sulfur</keyword>
<dbReference type="GO" id="GO:0051537">
    <property type="term" value="F:2 iron, 2 sulfur cluster binding"/>
    <property type="evidence" value="ECO:0007669"/>
    <property type="project" value="UniProtKB-KW"/>
</dbReference>
<accession>A0A937JWT5</accession>
<evidence type="ECO:0000313" key="6">
    <source>
        <dbReference type="EMBL" id="MBL3654848.1"/>
    </source>
</evidence>
<dbReference type="SUPFAM" id="SSF50022">
    <property type="entry name" value="ISP domain"/>
    <property type="match status" value="1"/>
</dbReference>
<evidence type="ECO:0000256" key="3">
    <source>
        <dbReference type="ARBA" id="ARBA00023004"/>
    </source>
</evidence>
<evidence type="ECO:0000313" key="7">
    <source>
        <dbReference type="Proteomes" id="UP000659388"/>
    </source>
</evidence>
<dbReference type="EMBL" id="JAESIY010000001">
    <property type="protein sequence ID" value="MBL3654848.1"/>
    <property type="molecule type" value="Genomic_DNA"/>
</dbReference>
<keyword evidence="7" id="KW-1185">Reference proteome</keyword>
<dbReference type="Gene3D" id="2.102.10.10">
    <property type="entry name" value="Rieske [2Fe-2S] iron-sulphur domain"/>
    <property type="match status" value="1"/>
</dbReference>
<evidence type="ECO:0000256" key="2">
    <source>
        <dbReference type="ARBA" id="ARBA00022723"/>
    </source>
</evidence>
<protein>
    <submittedName>
        <fullName evidence="6">Rieske 2Fe-2S domain-containing protein</fullName>
    </submittedName>
</protein>
<organism evidence="6 7">
    <name type="scientific">Fulvivirga sediminis</name>
    <dbReference type="NCBI Taxonomy" id="2803949"/>
    <lineage>
        <taxon>Bacteria</taxon>
        <taxon>Pseudomonadati</taxon>
        <taxon>Bacteroidota</taxon>
        <taxon>Cytophagia</taxon>
        <taxon>Cytophagales</taxon>
        <taxon>Fulvivirgaceae</taxon>
        <taxon>Fulvivirga</taxon>
    </lineage>
</organism>